<evidence type="ECO:0000313" key="3">
    <source>
        <dbReference type="Proteomes" id="UP000681414"/>
    </source>
</evidence>
<dbReference type="RefSeq" id="WP_213123538.1">
    <property type="nucleotide sequence ID" value="NZ_JAGYPG010000001.1"/>
</dbReference>
<reference evidence="2 3" key="1">
    <citation type="submission" date="2021-05" db="EMBL/GenBank/DDBJ databases">
        <title>Novel Bacillus species.</title>
        <authorList>
            <person name="Liu G."/>
        </authorList>
    </citation>
    <scope>NUCLEOTIDE SEQUENCE [LARGE SCALE GENOMIC DNA]</scope>
    <source>
        <strain evidence="3">FJAT-49780</strain>
    </source>
</reference>
<name>A0A942TAS5_9BACI</name>
<protein>
    <submittedName>
        <fullName evidence="2">Uncharacterized protein</fullName>
    </submittedName>
</protein>
<comment type="caution">
    <text evidence="2">The sequence shown here is derived from an EMBL/GenBank/DDBJ whole genome shotgun (WGS) entry which is preliminary data.</text>
</comment>
<sequence length="258" mass="28756">MNTTTKIFGALTLSGGLVLGSMVYFNGVDTLNQAKQTISDYANKINIFGKNEAKLVSKINELKALRDDLLAQLEQKNLDEERINQLQEELDEANAQIAEYETQLQDAGERITALENEIHLANELSAELQEVIDSNQVTAEPMTESELNQVLEEDTVEEPVEEDVEEPIEEEPVVSGPLYTGHYVQKDPKVEIVPGIEMQTMSGSVAITNKTGKDLQMKEKPDGPKTTLGSLYKLLNSNTIEVQLYMDGTYYAKITIER</sequence>
<accession>A0A942TAS5</accession>
<dbReference type="Proteomes" id="UP000681414">
    <property type="component" value="Unassembled WGS sequence"/>
</dbReference>
<gene>
    <name evidence="2" type="ORF">KHA97_04590</name>
</gene>
<evidence type="ECO:0000256" key="1">
    <source>
        <dbReference type="SAM" id="Coils"/>
    </source>
</evidence>
<proteinExistence type="predicted"/>
<evidence type="ECO:0000313" key="2">
    <source>
        <dbReference type="EMBL" id="MBS4194348.1"/>
    </source>
</evidence>
<dbReference type="EMBL" id="JAGYPG010000001">
    <property type="protein sequence ID" value="MBS4194348.1"/>
    <property type="molecule type" value="Genomic_DNA"/>
</dbReference>
<keyword evidence="1" id="KW-0175">Coiled coil</keyword>
<keyword evidence="3" id="KW-1185">Reference proteome</keyword>
<feature type="coiled-coil region" evidence="1">
    <location>
        <begin position="59"/>
        <end position="131"/>
    </location>
</feature>
<dbReference type="AlphaFoldDB" id="A0A942TAS5"/>
<organism evidence="2 3">
    <name type="scientific">Lederbergia citri</name>
    <dbReference type="NCBI Taxonomy" id="2833580"/>
    <lineage>
        <taxon>Bacteria</taxon>
        <taxon>Bacillati</taxon>
        <taxon>Bacillota</taxon>
        <taxon>Bacilli</taxon>
        <taxon>Bacillales</taxon>
        <taxon>Bacillaceae</taxon>
        <taxon>Lederbergia</taxon>
    </lineage>
</organism>